<evidence type="ECO:0000256" key="1">
    <source>
        <dbReference type="SAM" id="Phobius"/>
    </source>
</evidence>
<dbReference type="OrthoDB" id="2986589at2"/>
<dbReference type="CDD" id="cd12797">
    <property type="entry name" value="M23_peptidase"/>
    <property type="match status" value="1"/>
</dbReference>
<proteinExistence type="predicted"/>
<dbReference type="Gene3D" id="2.70.70.10">
    <property type="entry name" value="Glucose Permease (Domain IIA)"/>
    <property type="match status" value="1"/>
</dbReference>
<dbReference type="InterPro" id="IPR011055">
    <property type="entry name" value="Dup_hybrid_motif"/>
</dbReference>
<keyword evidence="1" id="KW-0812">Transmembrane</keyword>
<dbReference type="InterPro" id="IPR016047">
    <property type="entry name" value="M23ase_b-sheet_dom"/>
</dbReference>
<feature type="domain" description="M23ase beta-sheet core" evidence="2">
    <location>
        <begin position="227"/>
        <end position="320"/>
    </location>
</feature>
<dbReference type="AlphaFoldDB" id="A0A4Y8M605"/>
<name>A0A4Y8M605_9BACL</name>
<dbReference type="RefSeq" id="WP_135150584.1">
    <property type="nucleotide sequence ID" value="NZ_SOMN01000002.1"/>
</dbReference>
<feature type="transmembrane region" description="Helical" evidence="1">
    <location>
        <begin position="129"/>
        <end position="147"/>
    </location>
</feature>
<dbReference type="PANTHER" id="PTHR21666">
    <property type="entry name" value="PEPTIDASE-RELATED"/>
    <property type="match status" value="1"/>
</dbReference>
<dbReference type="SUPFAM" id="SSF51261">
    <property type="entry name" value="Duplicated hybrid motif"/>
    <property type="match status" value="1"/>
</dbReference>
<keyword evidence="4" id="KW-1185">Reference proteome</keyword>
<dbReference type="EMBL" id="SOMN01000002">
    <property type="protein sequence ID" value="TFE30704.1"/>
    <property type="molecule type" value="Genomic_DNA"/>
</dbReference>
<accession>A0A4Y8M605</accession>
<sequence length="327" mass="36144">MQIRDNVRERRRERIEQLIGQHAMEEAKNMNPEPTLGQNKLMETTAETTPRKGQVTGEAARFDTTTQYPAVEAYAGGLDPELWWREREKRLKSGQVAGWQGLKGIPPSSTARLDSYRPGFDWNKLFQGFTLRLAISAIAFAGIWGWFKLEMPGSTEARSWMVSSVTRDMDFQAIEAWYGETFGGSPSFFPFYKDEPDTREVSALLNPSDTAIPVQGTLVQNYAENGAGVKVAASGGSDVYAIYTGLVQQVTKDQDGGITILVQHQNHILTVYGHLEKSSVKPNDWVETGQQIGQLGATVDGQSDGVLYFAVQQNGKSLNPADVVAFD</sequence>
<evidence type="ECO:0000259" key="2">
    <source>
        <dbReference type="Pfam" id="PF01551"/>
    </source>
</evidence>
<dbReference type="GO" id="GO:0004222">
    <property type="term" value="F:metalloendopeptidase activity"/>
    <property type="evidence" value="ECO:0007669"/>
    <property type="project" value="TreeGrafter"/>
</dbReference>
<evidence type="ECO:0000313" key="4">
    <source>
        <dbReference type="Proteomes" id="UP000297900"/>
    </source>
</evidence>
<gene>
    <name evidence="3" type="ORF">E2980_02675</name>
</gene>
<organism evidence="3 4">
    <name type="scientific">Cohnella luojiensis</name>
    <dbReference type="NCBI Taxonomy" id="652876"/>
    <lineage>
        <taxon>Bacteria</taxon>
        <taxon>Bacillati</taxon>
        <taxon>Bacillota</taxon>
        <taxon>Bacilli</taxon>
        <taxon>Bacillales</taxon>
        <taxon>Paenibacillaceae</taxon>
        <taxon>Cohnella</taxon>
    </lineage>
</organism>
<comment type="caution">
    <text evidence="3">The sequence shown here is derived from an EMBL/GenBank/DDBJ whole genome shotgun (WGS) entry which is preliminary data.</text>
</comment>
<keyword evidence="1" id="KW-1133">Transmembrane helix</keyword>
<dbReference type="Pfam" id="PF01551">
    <property type="entry name" value="Peptidase_M23"/>
    <property type="match status" value="1"/>
</dbReference>
<evidence type="ECO:0000313" key="3">
    <source>
        <dbReference type="EMBL" id="TFE30704.1"/>
    </source>
</evidence>
<dbReference type="Proteomes" id="UP000297900">
    <property type="component" value="Unassembled WGS sequence"/>
</dbReference>
<dbReference type="InterPro" id="IPR050570">
    <property type="entry name" value="Cell_wall_metabolism_enzyme"/>
</dbReference>
<protein>
    <submittedName>
        <fullName evidence="3">M23 family metallopeptidase</fullName>
    </submittedName>
</protein>
<reference evidence="3 4" key="1">
    <citation type="submission" date="2019-03" db="EMBL/GenBank/DDBJ databases">
        <title>Cohnella endophytica sp. nov., a novel endophytic bacterium isolated from bark of Sonneratia apetala.</title>
        <authorList>
            <person name="Tuo L."/>
        </authorList>
    </citation>
    <scope>NUCLEOTIDE SEQUENCE [LARGE SCALE GENOMIC DNA]</scope>
    <source>
        <strain evidence="3 4">CCTCC AB 208254</strain>
    </source>
</reference>
<dbReference type="PANTHER" id="PTHR21666:SF270">
    <property type="entry name" value="MUREIN HYDROLASE ACTIVATOR ENVC"/>
    <property type="match status" value="1"/>
</dbReference>
<keyword evidence="1" id="KW-0472">Membrane</keyword>